<dbReference type="Proteomes" id="UP000737018">
    <property type="component" value="Unassembled WGS sequence"/>
</dbReference>
<dbReference type="Gene3D" id="1.25.40.10">
    <property type="entry name" value="Tetratricopeptide repeat domain"/>
    <property type="match status" value="1"/>
</dbReference>
<dbReference type="Pfam" id="PF01535">
    <property type="entry name" value="PPR"/>
    <property type="match status" value="1"/>
</dbReference>
<feature type="repeat" description="PPR" evidence="2">
    <location>
        <begin position="32"/>
        <end position="62"/>
    </location>
</feature>
<comment type="caution">
    <text evidence="3">The sequence shown here is derived from an EMBL/GenBank/DDBJ whole genome shotgun (WGS) entry which is preliminary data.</text>
</comment>
<evidence type="ECO:0000313" key="4">
    <source>
        <dbReference type="Proteomes" id="UP000737018"/>
    </source>
</evidence>
<gene>
    <name evidence="3" type="ORF">CMV_023793</name>
</gene>
<dbReference type="InterPro" id="IPR046960">
    <property type="entry name" value="PPR_At4g14850-like_plant"/>
</dbReference>
<evidence type="ECO:0000256" key="1">
    <source>
        <dbReference type="ARBA" id="ARBA00022737"/>
    </source>
</evidence>
<name>A0A8J4VAA2_9ROSI</name>
<dbReference type="PANTHER" id="PTHR47926">
    <property type="entry name" value="PENTATRICOPEPTIDE REPEAT-CONTAINING PROTEIN"/>
    <property type="match status" value="1"/>
</dbReference>
<dbReference type="OrthoDB" id="1937829at2759"/>
<evidence type="ECO:0000313" key="3">
    <source>
        <dbReference type="EMBL" id="KAF3950457.1"/>
    </source>
</evidence>
<sequence length="137" mass="15445">MGFRFDVYLCNAIIEGCVGFAGKLFDEMSQRDLVSWMSMISGYVCEGSVSNAFDLFREMMVKPEPDSVTLMCQNIIRWPPSRDYMWSSNVNHTQLDKIGCMRRIGSGGSQVVVPILNMGWLSMFKGSTCVFGHIQGY</sequence>
<keyword evidence="1" id="KW-0677">Repeat</keyword>
<dbReference type="GO" id="GO:0003723">
    <property type="term" value="F:RNA binding"/>
    <property type="evidence" value="ECO:0007669"/>
    <property type="project" value="InterPro"/>
</dbReference>
<protein>
    <recommendedName>
        <fullName evidence="5">Pentatricopeptide repeat-containing protein</fullName>
    </recommendedName>
</protein>
<evidence type="ECO:0008006" key="5">
    <source>
        <dbReference type="Google" id="ProtNLM"/>
    </source>
</evidence>
<dbReference type="GO" id="GO:0009451">
    <property type="term" value="P:RNA modification"/>
    <property type="evidence" value="ECO:0007669"/>
    <property type="project" value="InterPro"/>
</dbReference>
<keyword evidence="4" id="KW-1185">Reference proteome</keyword>
<dbReference type="InterPro" id="IPR011990">
    <property type="entry name" value="TPR-like_helical_dom_sf"/>
</dbReference>
<proteinExistence type="predicted"/>
<dbReference type="EMBL" id="JRKL02005446">
    <property type="protein sequence ID" value="KAF3950457.1"/>
    <property type="molecule type" value="Genomic_DNA"/>
</dbReference>
<accession>A0A8J4VAA2</accession>
<reference evidence="3" key="1">
    <citation type="submission" date="2020-03" db="EMBL/GenBank/DDBJ databases">
        <title>Castanea mollissima Vanexum genome sequencing.</title>
        <authorList>
            <person name="Staton M."/>
        </authorList>
    </citation>
    <scope>NUCLEOTIDE SEQUENCE</scope>
    <source>
        <tissue evidence="3">Leaf</tissue>
    </source>
</reference>
<dbReference type="InterPro" id="IPR002885">
    <property type="entry name" value="PPR_rpt"/>
</dbReference>
<dbReference type="NCBIfam" id="TIGR00756">
    <property type="entry name" value="PPR"/>
    <property type="match status" value="1"/>
</dbReference>
<dbReference type="AlphaFoldDB" id="A0A8J4VAA2"/>
<organism evidence="3 4">
    <name type="scientific">Castanea mollissima</name>
    <name type="common">Chinese chestnut</name>
    <dbReference type="NCBI Taxonomy" id="60419"/>
    <lineage>
        <taxon>Eukaryota</taxon>
        <taxon>Viridiplantae</taxon>
        <taxon>Streptophyta</taxon>
        <taxon>Embryophyta</taxon>
        <taxon>Tracheophyta</taxon>
        <taxon>Spermatophyta</taxon>
        <taxon>Magnoliopsida</taxon>
        <taxon>eudicotyledons</taxon>
        <taxon>Gunneridae</taxon>
        <taxon>Pentapetalae</taxon>
        <taxon>rosids</taxon>
        <taxon>fabids</taxon>
        <taxon>Fagales</taxon>
        <taxon>Fagaceae</taxon>
        <taxon>Castanea</taxon>
    </lineage>
</organism>
<dbReference type="PROSITE" id="PS51375">
    <property type="entry name" value="PPR"/>
    <property type="match status" value="1"/>
</dbReference>
<evidence type="ECO:0000256" key="2">
    <source>
        <dbReference type="PROSITE-ProRule" id="PRU00708"/>
    </source>
</evidence>